<feature type="compositionally biased region" description="Polar residues" evidence="1">
    <location>
        <begin position="104"/>
        <end position="114"/>
    </location>
</feature>
<sequence length="219" mass="25173">YSWSREETLLLISLYEEKKEMFQNVNYKKKQVWEVIAAIMQAESVESGRNISPRADQCEGKWKALTLGFRKCEDHNSQTGNERRECPFYKELSEVYGYRPNVRPYTTASSSGQGDSLRHRCPESDSAKSEKSSDDDVKERTPETSTPTKKRKTVASSSTTPKKPRLGSGGRNECLAWFKDYAEQKRVEQEAQREKAEKHHRDKMELLSGILGVLKDLNK</sequence>
<gene>
    <name evidence="3" type="ORF">PLOB_00045413</name>
</gene>
<evidence type="ECO:0000313" key="4">
    <source>
        <dbReference type="Proteomes" id="UP001159405"/>
    </source>
</evidence>
<accession>A0ABN8N6W3</accession>
<keyword evidence="4" id="KW-1185">Reference proteome</keyword>
<dbReference type="PANTHER" id="PTHR47595:SF1">
    <property type="entry name" value="MYB_SANT-LIKE DNA-BINDING DOMAIN-CONTAINING PROTEIN"/>
    <property type="match status" value="1"/>
</dbReference>
<organism evidence="3 4">
    <name type="scientific">Porites lobata</name>
    <dbReference type="NCBI Taxonomy" id="104759"/>
    <lineage>
        <taxon>Eukaryota</taxon>
        <taxon>Metazoa</taxon>
        <taxon>Cnidaria</taxon>
        <taxon>Anthozoa</taxon>
        <taxon>Hexacorallia</taxon>
        <taxon>Scleractinia</taxon>
        <taxon>Fungiina</taxon>
        <taxon>Poritidae</taxon>
        <taxon>Porites</taxon>
    </lineage>
</organism>
<dbReference type="Proteomes" id="UP001159405">
    <property type="component" value="Unassembled WGS sequence"/>
</dbReference>
<dbReference type="Gene3D" id="1.10.10.60">
    <property type="entry name" value="Homeodomain-like"/>
    <property type="match status" value="1"/>
</dbReference>
<dbReference type="InterPro" id="IPR001005">
    <property type="entry name" value="SANT/Myb"/>
</dbReference>
<feature type="domain" description="Myb-like" evidence="2">
    <location>
        <begin position="1"/>
        <end position="66"/>
    </location>
</feature>
<dbReference type="Pfam" id="PF13837">
    <property type="entry name" value="Myb_DNA-bind_4"/>
    <property type="match status" value="1"/>
</dbReference>
<comment type="caution">
    <text evidence="3">The sequence shown here is derived from an EMBL/GenBank/DDBJ whole genome shotgun (WGS) entry which is preliminary data.</text>
</comment>
<dbReference type="PROSITE" id="PS50090">
    <property type="entry name" value="MYB_LIKE"/>
    <property type="match status" value="1"/>
</dbReference>
<feature type="compositionally biased region" description="Basic and acidic residues" evidence="1">
    <location>
        <begin position="116"/>
        <end position="142"/>
    </location>
</feature>
<name>A0ABN8N6W3_9CNID</name>
<evidence type="ECO:0000256" key="1">
    <source>
        <dbReference type="SAM" id="MobiDB-lite"/>
    </source>
</evidence>
<reference evidence="3 4" key="1">
    <citation type="submission" date="2022-05" db="EMBL/GenBank/DDBJ databases">
        <authorList>
            <consortium name="Genoscope - CEA"/>
            <person name="William W."/>
        </authorList>
    </citation>
    <scope>NUCLEOTIDE SEQUENCE [LARGE SCALE GENOMIC DNA]</scope>
</reference>
<evidence type="ECO:0000259" key="2">
    <source>
        <dbReference type="PROSITE" id="PS50090"/>
    </source>
</evidence>
<protein>
    <recommendedName>
        <fullName evidence="2">Myb-like domain-containing protein</fullName>
    </recommendedName>
</protein>
<evidence type="ECO:0000313" key="3">
    <source>
        <dbReference type="EMBL" id="CAH3040760.1"/>
    </source>
</evidence>
<feature type="non-terminal residue" evidence="3">
    <location>
        <position position="1"/>
    </location>
</feature>
<dbReference type="EMBL" id="CALNXK010000008">
    <property type="protein sequence ID" value="CAH3040760.1"/>
    <property type="molecule type" value="Genomic_DNA"/>
</dbReference>
<proteinExistence type="predicted"/>
<feature type="region of interest" description="Disordered" evidence="1">
    <location>
        <begin position="103"/>
        <end position="171"/>
    </location>
</feature>
<dbReference type="PANTHER" id="PTHR47595">
    <property type="entry name" value="HEAT SHOCK 70 KDA PROTEIN 14"/>
    <property type="match status" value="1"/>
</dbReference>
<dbReference type="InterPro" id="IPR044822">
    <property type="entry name" value="Myb_DNA-bind_4"/>
</dbReference>